<evidence type="ECO:0000256" key="1">
    <source>
        <dbReference type="SAM" id="Phobius"/>
    </source>
</evidence>
<dbReference type="AlphaFoldDB" id="A0A0A0UY16"/>
<sequence length="113" mass="12230">MIMKKNLIKVVSRGYKNKTKTEKIGKFIMLLSICLSCAIPAYASADTSAMDTLIKWLADWSMKIGLVVAFFGGIQTSLGFKNDDADGKVRGLKTLASGFMVAAISKSLDLFGL</sequence>
<proteinExistence type="predicted"/>
<keyword evidence="1" id="KW-1133">Transmembrane helix</keyword>
<keyword evidence="5" id="KW-0614">Plasmid</keyword>
<evidence type="ECO:0000313" key="3">
    <source>
        <dbReference type="EMBL" id="AIW54611.1"/>
    </source>
</evidence>
<keyword evidence="2" id="KW-0732">Signal</keyword>
<reference evidence="5" key="1">
    <citation type="journal article" date="2014" name="Genome Biol. Evol.">
        <title>Three classes of plasmid (47-63 kb) carry the type B neurotoxin gene cluster of group II Clostridium botulinum.</title>
        <authorList>
            <person name="Carter A.T."/>
            <person name="Austin J.W."/>
            <person name="Weedmark K.A."/>
            <person name="Corbett C."/>
            <person name="Peck M.W."/>
        </authorList>
    </citation>
    <scope>NUCLEOTIDE SEQUENCE</scope>
    <source>
        <strain evidence="3">CDC3875</strain>
        <strain evidence="5">CDC3897</strain>
        <strain evidence="4">CDC5900</strain>
        <plasmid evidence="3">pCDC3875</plasmid>
        <plasmid evidence="5">pCDC3897</plasmid>
        <plasmid evidence="4">pCDC5900</plasmid>
    </source>
</reference>
<keyword evidence="1" id="KW-0472">Membrane</keyword>
<dbReference type="EMBL" id="KJ776578">
    <property type="protein sequence ID" value="AIW54611.1"/>
    <property type="molecule type" value="Genomic_DNA"/>
</dbReference>
<geneLocation type="plasmid" evidence="5">
    <name>pCDC3897</name>
</geneLocation>
<evidence type="ECO:0000256" key="2">
    <source>
        <dbReference type="SAM" id="SignalP"/>
    </source>
</evidence>
<dbReference type="EMBL" id="KJ776580">
    <property type="protein sequence ID" value="AIW54730.1"/>
    <property type="molecule type" value="Genomic_DNA"/>
</dbReference>
<evidence type="ECO:0000313" key="4">
    <source>
        <dbReference type="EMBL" id="AIW54730.1"/>
    </source>
</evidence>
<dbReference type="EMBL" id="KJ776582">
    <property type="protein sequence ID" value="AIW54860.1"/>
    <property type="molecule type" value="Genomic_DNA"/>
</dbReference>
<name>A0A0A0UY16_CLOBO</name>
<accession>A0A0A0UY16</accession>
<feature type="chain" id="PRO_5038290457" evidence="2">
    <location>
        <begin position="46"/>
        <end position="113"/>
    </location>
</feature>
<feature type="transmembrane region" description="Helical" evidence="1">
    <location>
        <begin position="61"/>
        <end position="80"/>
    </location>
</feature>
<evidence type="ECO:0000313" key="5">
    <source>
        <dbReference type="EMBL" id="AIW54860.1"/>
    </source>
</evidence>
<geneLocation type="plasmid" evidence="4">
    <name>pCDC5900</name>
</geneLocation>
<feature type="signal peptide" evidence="2">
    <location>
        <begin position="1"/>
        <end position="45"/>
    </location>
</feature>
<keyword evidence="1" id="KW-0812">Transmembrane</keyword>
<protein>
    <submittedName>
        <fullName evidence="5">Uncharacterized protein</fullName>
    </submittedName>
</protein>
<organism evidence="5">
    <name type="scientific">Clostridium botulinum</name>
    <dbReference type="NCBI Taxonomy" id="1491"/>
    <lineage>
        <taxon>Bacteria</taxon>
        <taxon>Bacillati</taxon>
        <taxon>Bacillota</taxon>
        <taxon>Clostridia</taxon>
        <taxon>Eubacteriales</taxon>
        <taxon>Clostridiaceae</taxon>
        <taxon>Clostridium</taxon>
    </lineage>
</organism>
<geneLocation type="plasmid" evidence="3">
    <name>pCDC3875</name>
</geneLocation>